<dbReference type="OrthoDB" id="1212437at2"/>
<dbReference type="Proteomes" id="UP000191112">
    <property type="component" value="Unassembled WGS sequence"/>
</dbReference>
<organism evidence="2 3">
    <name type="scientific">Soonwooa buanensis</name>
    <dbReference type="NCBI Taxonomy" id="619805"/>
    <lineage>
        <taxon>Bacteria</taxon>
        <taxon>Pseudomonadati</taxon>
        <taxon>Bacteroidota</taxon>
        <taxon>Flavobacteriia</taxon>
        <taxon>Flavobacteriales</taxon>
        <taxon>Weeksellaceae</taxon>
        <taxon>Chryseobacterium group</taxon>
        <taxon>Soonwooa</taxon>
    </lineage>
</organism>
<feature type="signal peptide" evidence="1">
    <location>
        <begin position="1"/>
        <end position="18"/>
    </location>
</feature>
<keyword evidence="1" id="KW-0732">Signal</keyword>
<dbReference type="AlphaFoldDB" id="A0A1T5DNP3"/>
<evidence type="ECO:0000256" key="1">
    <source>
        <dbReference type="SAM" id="SignalP"/>
    </source>
</evidence>
<evidence type="ECO:0000313" key="2">
    <source>
        <dbReference type="EMBL" id="SKB73314.1"/>
    </source>
</evidence>
<sequence length="609" mass="69693">MKKSLFVLAALATHAVFGQSLVVGDQSITLKDFKEKYKYGLENTGVDATINSTVEFMLLQQLAKEKKADTITSFRNAVGMRVRDLKETKLIPSAILDPIVANYVKANQNEYRILVFNVIKEEGDTNNYDQIYKDVKAGTTKMEDAILTYVKNPVPATFVKAGTLDNELFGEIEKTPVGSYTKLFSANGSVVFAKVLDKRPSLGYITFGTISYPNDFNTDESKAKIYSALKSGKKFEDVTKELGSTDHERKAGGLVFGSPILPDEVYAQFKGKTKGYYTTEPVKIDNKYFIFNIYNIEPYQLTADNKEFFIREVKNSTYANQVTDEVLKSIMVAPNYKEYADLATIKKSYADFKAFKNQSAPLFQYKTKTEKYSDLKNFIEKNYKDLDKITPKEWSALIDYHIDNSVYSAFAEEFTERPEIKKELDDLRQNLYSQWIFDDYLKAEINKDVAKQKAYYESHKDQYKWEKSAKSRVAIISDSKLVSEVKKEMSDTKKWEALKAKYDKKLSDKNKILVSFEEGKVPATAEVFTEYKVPYEQGIHQTKVKDREVIVAVDELLPEETMTFEEAQDTVKDAMTEAMLQETLANQKKKVKVEIQPGFVEDLKKTFKK</sequence>
<gene>
    <name evidence="2" type="ORF">SAMN05660477_00888</name>
</gene>
<keyword evidence="3" id="KW-1185">Reference proteome</keyword>
<dbReference type="STRING" id="619805.SAMN05660477_00888"/>
<protein>
    <submittedName>
        <fullName evidence="2">Peptidyl-prolyl cis-trans isomerase SurA</fullName>
    </submittedName>
</protein>
<evidence type="ECO:0000313" key="3">
    <source>
        <dbReference type="Proteomes" id="UP000191112"/>
    </source>
</evidence>
<dbReference type="GO" id="GO:0016853">
    <property type="term" value="F:isomerase activity"/>
    <property type="evidence" value="ECO:0007669"/>
    <property type="project" value="UniProtKB-KW"/>
</dbReference>
<dbReference type="RefSeq" id="WP_079666156.1">
    <property type="nucleotide sequence ID" value="NZ_FUYZ01000002.1"/>
</dbReference>
<keyword evidence="2" id="KW-0413">Isomerase</keyword>
<dbReference type="EMBL" id="FUYZ01000002">
    <property type="protein sequence ID" value="SKB73314.1"/>
    <property type="molecule type" value="Genomic_DNA"/>
</dbReference>
<name>A0A1T5DNP3_9FLAO</name>
<feature type="chain" id="PRO_5012391495" evidence="1">
    <location>
        <begin position="19"/>
        <end position="609"/>
    </location>
</feature>
<proteinExistence type="predicted"/>
<reference evidence="2 3" key="1">
    <citation type="submission" date="2017-02" db="EMBL/GenBank/DDBJ databases">
        <authorList>
            <person name="Peterson S.W."/>
        </authorList>
    </citation>
    <scope>NUCLEOTIDE SEQUENCE [LARGE SCALE GENOMIC DNA]</scope>
    <source>
        <strain evidence="2 3">DSM 22323</strain>
    </source>
</reference>
<accession>A0A1T5DNP3</accession>